<gene>
    <name evidence="7" type="ORF">AWZ03_007901</name>
</gene>
<comment type="similarity">
    <text evidence="3">Belongs to the MCRIP family.</text>
</comment>
<evidence type="ECO:0000256" key="5">
    <source>
        <dbReference type="ARBA" id="ARBA00023242"/>
    </source>
</evidence>
<dbReference type="OMA" id="LYCNESD"/>
<evidence type="ECO:0000256" key="2">
    <source>
        <dbReference type="ARBA" id="ARBA00004210"/>
    </source>
</evidence>
<evidence type="ECO:0000313" key="8">
    <source>
        <dbReference type="Proteomes" id="UP000295192"/>
    </source>
</evidence>
<dbReference type="STRING" id="7232.A0A484B9U4"/>
<keyword evidence="5" id="KW-0539">Nucleus</keyword>
<organism evidence="7 8">
    <name type="scientific">Drosophila navojoa</name>
    <name type="common">Fruit fly</name>
    <dbReference type="NCBI Taxonomy" id="7232"/>
    <lineage>
        <taxon>Eukaryota</taxon>
        <taxon>Metazoa</taxon>
        <taxon>Ecdysozoa</taxon>
        <taxon>Arthropoda</taxon>
        <taxon>Hexapoda</taxon>
        <taxon>Insecta</taxon>
        <taxon>Pterygota</taxon>
        <taxon>Neoptera</taxon>
        <taxon>Endopterygota</taxon>
        <taxon>Diptera</taxon>
        <taxon>Brachycera</taxon>
        <taxon>Muscomorpha</taxon>
        <taxon>Ephydroidea</taxon>
        <taxon>Drosophilidae</taxon>
        <taxon>Drosophila</taxon>
    </lineage>
</organism>
<proteinExistence type="inferred from homology"/>
<evidence type="ECO:0000313" key="7">
    <source>
        <dbReference type="EMBL" id="TDG45626.1"/>
    </source>
</evidence>
<keyword evidence="4" id="KW-0963">Cytoplasm</keyword>
<keyword evidence="8" id="KW-1185">Reference proteome</keyword>
<dbReference type="Proteomes" id="UP000295192">
    <property type="component" value="Unassembled WGS sequence"/>
</dbReference>
<reference evidence="7 8" key="1">
    <citation type="journal article" date="2019" name="J. Hered.">
        <title>An Improved Genome Assembly for Drosophila navojoa, the Basal Species in the mojavensis Cluster.</title>
        <authorList>
            <person name="Vanderlinde T."/>
            <person name="Dupim E.G."/>
            <person name="Nazario-Yepiz N.O."/>
            <person name="Carvalho A.B."/>
        </authorList>
    </citation>
    <scope>NUCLEOTIDE SEQUENCE [LARGE SCALE GENOMIC DNA]</scope>
    <source>
        <strain evidence="7">Navoj_Jal97</strain>
        <tissue evidence="7">Whole organism</tissue>
    </source>
</reference>
<dbReference type="GO" id="GO:0005634">
    <property type="term" value="C:nucleus"/>
    <property type="evidence" value="ECO:0007669"/>
    <property type="project" value="UniProtKB-SubCell"/>
</dbReference>
<dbReference type="AlphaFoldDB" id="A0A484B9U4"/>
<protein>
    <submittedName>
        <fullName evidence="7">Uncharacterized protein</fullName>
    </submittedName>
</protein>
<dbReference type="EMBL" id="LSRL02000073">
    <property type="protein sequence ID" value="TDG45626.1"/>
    <property type="molecule type" value="Genomic_DNA"/>
</dbReference>
<feature type="compositionally biased region" description="Low complexity" evidence="6">
    <location>
        <begin position="28"/>
        <end position="64"/>
    </location>
</feature>
<dbReference type="InterPro" id="IPR029428">
    <property type="entry name" value="MCRIP"/>
</dbReference>
<sequence>MERNNGRYPYIRRQGSGNGPHNHHHHNNANSASAASSASPSSASTATNTSHSTQYSNNSINNTTTNTNVLYATVSLQQQQQQPQQNVPISQHDELIRYIREAWNKVSEQGEIYCNESDNQLKNFKPFNLEEYWGQRLVQNIHVTTTHQ</sequence>
<dbReference type="Pfam" id="PF14799">
    <property type="entry name" value="FAM195"/>
    <property type="match status" value="1"/>
</dbReference>
<evidence type="ECO:0000256" key="3">
    <source>
        <dbReference type="ARBA" id="ARBA00010821"/>
    </source>
</evidence>
<evidence type="ECO:0000256" key="6">
    <source>
        <dbReference type="SAM" id="MobiDB-lite"/>
    </source>
</evidence>
<feature type="region of interest" description="Disordered" evidence="6">
    <location>
        <begin position="1"/>
        <end position="64"/>
    </location>
</feature>
<name>A0A484B9U4_DRONA</name>
<comment type="subcellular location">
    <subcellularLocation>
        <location evidence="2">Cytoplasm</location>
        <location evidence="2">Stress granule</location>
    </subcellularLocation>
    <subcellularLocation>
        <location evidence="1">Nucleus</location>
    </subcellularLocation>
</comment>
<accession>A0A484B9U4</accession>
<comment type="caution">
    <text evidence="7">The sequence shown here is derived from an EMBL/GenBank/DDBJ whole genome shotgun (WGS) entry which is preliminary data.</text>
</comment>
<dbReference type="GO" id="GO:0010494">
    <property type="term" value="C:cytoplasmic stress granule"/>
    <property type="evidence" value="ECO:0007669"/>
    <property type="project" value="UniProtKB-SubCell"/>
</dbReference>
<evidence type="ECO:0000256" key="4">
    <source>
        <dbReference type="ARBA" id="ARBA00022490"/>
    </source>
</evidence>
<evidence type="ECO:0000256" key="1">
    <source>
        <dbReference type="ARBA" id="ARBA00004123"/>
    </source>
</evidence>